<evidence type="ECO:0008006" key="3">
    <source>
        <dbReference type="Google" id="ProtNLM"/>
    </source>
</evidence>
<evidence type="ECO:0000313" key="1">
    <source>
        <dbReference type="EMBL" id="KOS41056.1"/>
    </source>
</evidence>
<dbReference type="Proteomes" id="UP000037696">
    <property type="component" value="Unassembled WGS sequence"/>
</dbReference>
<proteinExistence type="predicted"/>
<dbReference type="OrthoDB" id="566138at2759"/>
<comment type="caution">
    <text evidence="1">The sequence shown here is derived from an EMBL/GenBank/DDBJ whole genome shotgun (WGS) entry which is preliminary data.</text>
</comment>
<gene>
    <name evidence="1" type="ORF">ACN38_g8070</name>
</gene>
<keyword evidence="2" id="KW-1185">Reference proteome</keyword>
<dbReference type="InterPro" id="IPR036928">
    <property type="entry name" value="AS_sf"/>
</dbReference>
<protein>
    <recommendedName>
        <fullName evidence="3">Amidase domain-containing protein</fullName>
    </recommendedName>
</protein>
<accession>A0A0M8NWY3</accession>
<organism evidence="1 2">
    <name type="scientific">Penicillium nordicum</name>
    <dbReference type="NCBI Taxonomy" id="229535"/>
    <lineage>
        <taxon>Eukaryota</taxon>
        <taxon>Fungi</taxon>
        <taxon>Dikarya</taxon>
        <taxon>Ascomycota</taxon>
        <taxon>Pezizomycotina</taxon>
        <taxon>Eurotiomycetes</taxon>
        <taxon>Eurotiomycetidae</taxon>
        <taxon>Eurotiales</taxon>
        <taxon>Aspergillaceae</taxon>
        <taxon>Penicillium</taxon>
    </lineage>
</organism>
<evidence type="ECO:0000313" key="2">
    <source>
        <dbReference type="Proteomes" id="UP000037696"/>
    </source>
</evidence>
<name>A0A0M8NWY3_9EURO</name>
<dbReference type="SUPFAM" id="SSF75304">
    <property type="entry name" value="Amidase signature (AS) enzymes"/>
    <property type="match status" value="1"/>
</dbReference>
<sequence>MGFPVISIPLGYFLKGTPIELDQGLVVQAPGMPFALTLLTKAFSDGVLLEVAYAFEQLNSVRNREPAPIKLPVTELRDVQYEVGKI</sequence>
<dbReference type="AlphaFoldDB" id="A0A0M8NWY3"/>
<reference evidence="1 2" key="1">
    <citation type="submission" date="2015-08" db="EMBL/GenBank/DDBJ databases">
        <title>Genome sequencing of Penicillium nordicum.</title>
        <authorList>
            <person name="Nguyen H.D."/>
            <person name="Seifert K.A."/>
        </authorList>
    </citation>
    <scope>NUCLEOTIDE SEQUENCE [LARGE SCALE GENOMIC DNA]</scope>
    <source>
        <strain evidence="1 2">DAOMC 185683</strain>
    </source>
</reference>
<dbReference type="EMBL" id="LHQQ01000143">
    <property type="protein sequence ID" value="KOS41056.1"/>
    <property type="molecule type" value="Genomic_DNA"/>
</dbReference>
<dbReference type="Gene3D" id="3.90.1300.10">
    <property type="entry name" value="Amidase signature (AS) domain"/>
    <property type="match status" value="1"/>
</dbReference>